<evidence type="ECO:0000256" key="2">
    <source>
        <dbReference type="ARBA" id="ARBA00023136"/>
    </source>
</evidence>
<evidence type="ECO:0008006" key="7">
    <source>
        <dbReference type="Google" id="ProtNLM"/>
    </source>
</evidence>
<evidence type="ECO:0000313" key="6">
    <source>
        <dbReference type="Proteomes" id="UP000305546"/>
    </source>
</evidence>
<sequence length="196" mass="20788">MSSEDLETPTEETSAEEPSESGDGGSNSRYLVLGTAALATAALILAAVFGIQWWSASGNDNLALAQARDAVVKQGGIAVKAYTELDYTNPDAFFQNVMNVSTSDMQTLMKNSEANYRQSLAQAKTKVTTTVQDIGVEELDDHAGKASFLAAISTLVTQNGQQPVAKPLRLEVQMTRVGQDWKVSGISSVPLVSSGQ</sequence>
<evidence type="ECO:0000313" key="5">
    <source>
        <dbReference type="EMBL" id="TNC28670.1"/>
    </source>
</evidence>
<dbReference type="RefSeq" id="WP_139095445.1">
    <property type="nucleotide sequence ID" value="NZ_VDFW01000003.1"/>
</dbReference>
<name>A0A5C4MAZ6_9PSEU</name>
<keyword evidence="4" id="KW-1133">Transmembrane helix</keyword>
<reference evidence="5 6" key="1">
    <citation type="submission" date="2019-06" db="EMBL/GenBank/DDBJ databases">
        <title>Amycolatopsis alkalitolerans sp. nov., isolated from Gastrodia elata Blume.</title>
        <authorList>
            <person name="Narsing Rao M.P."/>
            <person name="Li W.J."/>
        </authorList>
    </citation>
    <scope>NUCLEOTIDE SEQUENCE [LARGE SCALE GENOMIC DNA]</scope>
    <source>
        <strain evidence="5 6">SYSUP0005</strain>
    </source>
</reference>
<dbReference type="PANTHER" id="PTHR37042:SF4">
    <property type="entry name" value="OUTER MEMBRANE PROTEIN RV1973"/>
    <property type="match status" value="1"/>
</dbReference>
<organism evidence="5 6">
    <name type="scientific">Amycolatopsis alkalitolerans</name>
    <dbReference type="NCBI Taxonomy" id="2547244"/>
    <lineage>
        <taxon>Bacteria</taxon>
        <taxon>Bacillati</taxon>
        <taxon>Actinomycetota</taxon>
        <taxon>Actinomycetes</taxon>
        <taxon>Pseudonocardiales</taxon>
        <taxon>Pseudonocardiaceae</taxon>
        <taxon>Amycolatopsis</taxon>
    </lineage>
</organism>
<dbReference type="OrthoDB" id="3555668at2"/>
<dbReference type="Proteomes" id="UP000305546">
    <property type="component" value="Unassembled WGS sequence"/>
</dbReference>
<keyword evidence="2 4" id="KW-0472">Membrane</keyword>
<evidence type="ECO:0000256" key="1">
    <source>
        <dbReference type="ARBA" id="ARBA00004370"/>
    </source>
</evidence>
<gene>
    <name evidence="5" type="ORF">FG385_05315</name>
</gene>
<protein>
    <recommendedName>
        <fullName evidence="7">Mce protein</fullName>
    </recommendedName>
</protein>
<keyword evidence="6" id="KW-1185">Reference proteome</keyword>
<dbReference type="GO" id="GO:0016020">
    <property type="term" value="C:membrane"/>
    <property type="evidence" value="ECO:0007669"/>
    <property type="project" value="UniProtKB-SubCell"/>
</dbReference>
<accession>A0A5C4MAZ6</accession>
<comment type="caution">
    <text evidence="5">The sequence shown here is derived from an EMBL/GenBank/DDBJ whole genome shotgun (WGS) entry which is preliminary data.</text>
</comment>
<evidence type="ECO:0000256" key="3">
    <source>
        <dbReference type="SAM" id="MobiDB-lite"/>
    </source>
</evidence>
<comment type="subcellular location">
    <subcellularLocation>
        <location evidence="1">Membrane</location>
    </subcellularLocation>
</comment>
<feature type="compositionally biased region" description="Acidic residues" evidence="3">
    <location>
        <begin position="1"/>
        <end position="20"/>
    </location>
</feature>
<dbReference type="PANTHER" id="PTHR37042">
    <property type="entry name" value="OUTER MEMBRANE PROTEIN RV1973"/>
    <property type="match status" value="1"/>
</dbReference>
<feature type="transmembrane region" description="Helical" evidence="4">
    <location>
        <begin position="30"/>
        <end position="54"/>
    </location>
</feature>
<feature type="region of interest" description="Disordered" evidence="3">
    <location>
        <begin position="1"/>
        <end position="26"/>
    </location>
</feature>
<proteinExistence type="predicted"/>
<dbReference type="AlphaFoldDB" id="A0A5C4MAZ6"/>
<keyword evidence="4" id="KW-0812">Transmembrane</keyword>
<dbReference type="EMBL" id="VDFW01000003">
    <property type="protein sequence ID" value="TNC28670.1"/>
    <property type="molecule type" value="Genomic_DNA"/>
</dbReference>
<evidence type="ECO:0000256" key="4">
    <source>
        <dbReference type="SAM" id="Phobius"/>
    </source>
</evidence>